<keyword evidence="2" id="KW-0812">Transmembrane</keyword>
<evidence type="ECO:0008006" key="5">
    <source>
        <dbReference type="Google" id="ProtNLM"/>
    </source>
</evidence>
<dbReference type="AlphaFoldDB" id="A0AA39QS52"/>
<comment type="caution">
    <text evidence="3">The sequence shown here is derived from an EMBL/GenBank/DDBJ whole genome shotgun (WGS) entry which is preliminary data.</text>
</comment>
<dbReference type="EMBL" id="JAFEKC020000021">
    <property type="protein sequence ID" value="KAK0508202.1"/>
    <property type="molecule type" value="Genomic_DNA"/>
</dbReference>
<reference evidence="3" key="1">
    <citation type="submission" date="2023-03" db="EMBL/GenBank/DDBJ databases">
        <title>Complete genome of Cladonia borealis.</title>
        <authorList>
            <person name="Park H."/>
        </authorList>
    </citation>
    <scope>NUCLEOTIDE SEQUENCE</scope>
    <source>
        <strain evidence="3">ANT050790</strain>
    </source>
</reference>
<evidence type="ECO:0000313" key="3">
    <source>
        <dbReference type="EMBL" id="KAK0508202.1"/>
    </source>
</evidence>
<gene>
    <name evidence="3" type="ORF">JMJ35_009286</name>
</gene>
<feature type="region of interest" description="Disordered" evidence="1">
    <location>
        <begin position="353"/>
        <end position="413"/>
    </location>
</feature>
<sequence length="413" mass="43516">MTEVSHLALGGPGNGSVTLAPGFLGQKFPAVLAVNGTIPSNSCGLHYGSASLKTVGFLTWGGYDQSRVLGDVASYNLEDEIQDDMIALLLDIQIGVGKGNSPFNAPSFTNLLQINASYGFNGAQPANINPTLPYMFMAPETCAAIAQHLPISLQAYSGLYIWNTTDPLYNSIIESPAYLAFVFSTSGANNVTIKIPFQLLNLTLDNSIATPPLPYFPCKPFNATDGSIHYFFGKAFLQAAFLGMNWEKSQFFLAQAPGPGAAAPNIQAIASDATTIESDQISNFDASWDQTWTPIGASAANSNRSSNTSTPLNGGSGLSGSAKAGIGVGVTLGVSAIAGLVILLFLRRRRRGKTGTPSLSELPESSRQEGEATTKDHFQYIPPVEKDGKRVEHELDSGDGLPQEMGAGAGPEN</sequence>
<evidence type="ECO:0000256" key="2">
    <source>
        <dbReference type="SAM" id="Phobius"/>
    </source>
</evidence>
<protein>
    <recommendedName>
        <fullName evidence="5">Peptidase A1 domain-containing protein</fullName>
    </recommendedName>
</protein>
<dbReference type="Gene3D" id="2.40.70.10">
    <property type="entry name" value="Acid Proteases"/>
    <property type="match status" value="1"/>
</dbReference>
<proteinExistence type="predicted"/>
<evidence type="ECO:0000313" key="4">
    <source>
        <dbReference type="Proteomes" id="UP001166286"/>
    </source>
</evidence>
<keyword evidence="2" id="KW-0472">Membrane</keyword>
<name>A0AA39QS52_9LECA</name>
<accession>A0AA39QS52</accession>
<feature type="compositionally biased region" description="Basic and acidic residues" evidence="1">
    <location>
        <begin position="364"/>
        <end position="396"/>
    </location>
</feature>
<evidence type="ECO:0000256" key="1">
    <source>
        <dbReference type="SAM" id="MobiDB-lite"/>
    </source>
</evidence>
<dbReference type="Proteomes" id="UP001166286">
    <property type="component" value="Unassembled WGS sequence"/>
</dbReference>
<keyword evidence="4" id="KW-1185">Reference proteome</keyword>
<dbReference type="InterPro" id="IPR021109">
    <property type="entry name" value="Peptidase_aspartic_dom_sf"/>
</dbReference>
<dbReference type="SUPFAM" id="SSF50630">
    <property type="entry name" value="Acid proteases"/>
    <property type="match status" value="1"/>
</dbReference>
<keyword evidence="2" id="KW-1133">Transmembrane helix</keyword>
<feature type="transmembrane region" description="Helical" evidence="2">
    <location>
        <begin position="326"/>
        <end position="346"/>
    </location>
</feature>
<organism evidence="3 4">
    <name type="scientific">Cladonia borealis</name>
    <dbReference type="NCBI Taxonomy" id="184061"/>
    <lineage>
        <taxon>Eukaryota</taxon>
        <taxon>Fungi</taxon>
        <taxon>Dikarya</taxon>
        <taxon>Ascomycota</taxon>
        <taxon>Pezizomycotina</taxon>
        <taxon>Lecanoromycetes</taxon>
        <taxon>OSLEUM clade</taxon>
        <taxon>Lecanoromycetidae</taxon>
        <taxon>Lecanorales</taxon>
        <taxon>Lecanorineae</taxon>
        <taxon>Cladoniaceae</taxon>
        <taxon>Cladonia</taxon>
    </lineage>
</organism>